<comment type="caution">
    <text evidence="1">The sequence shown here is derived from an EMBL/GenBank/DDBJ whole genome shotgun (WGS) entry which is preliminary data.</text>
</comment>
<organism evidence="1">
    <name type="scientific">marine sediment metagenome</name>
    <dbReference type="NCBI Taxonomy" id="412755"/>
    <lineage>
        <taxon>unclassified sequences</taxon>
        <taxon>metagenomes</taxon>
        <taxon>ecological metagenomes</taxon>
    </lineage>
</organism>
<dbReference type="AlphaFoldDB" id="A0A0F9U2X7"/>
<proteinExistence type="predicted"/>
<dbReference type="EMBL" id="LAZR01000153">
    <property type="protein sequence ID" value="KKN85904.1"/>
    <property type="molecule type" value="Genomic_DNA"/>
</dbReference>
<name>A0A0F9U2X7_9ZZZZ</name>
<gene>
    <name evidence="1" type="ORF">LCGC14_0273160</name>
</gene>
<accession>A0A0F9U2X7</accession>
<evidence type="ECO:0000313" key="1">
    <source>
        <dbReference type="EMBL" id="KKN85904.1"/>
    </source>
</evidence>
<sequence>MPHDCTGKLIKLGDYVQANPMNRTEDFVVGRIVELTESQFCSGQIRWPGIGQLDQDYFDAKDCTLILKGDGSDKLADRVPVVDGACVPD</sequence>
<reference evidence="1" key="1">
    <citation type="journal article" date="2015" name="Nature">
        <title>Complex archaea that bridge the gap between prokaryotes and eukaryotes.</title>
        <authorList>
            <person name="Spang A."/>
            <person name="Saw J.H."/>
            <person name="Jorgensen S.L."/>
            <person name="Zaremba-Niedzwiedzka K."/>
            <person name="Martijn J."/>
            <person name="Lind A.E."/>
            <person name="van Eijk R."/>
            <person name="Schleper C."/>
            <person name="Guy L."/>
            <person name="Ettema T.J."/>
        </authorList>
    </citation>
    <scope>NUCLEOTIDE SEQUENCE</scope>
</reference>
<protein>
    <submittedName>
        <fullName evidence="1">Uncharacterized protein</fullName>
    </submittedName>
</protein>